<dbReference type="PROSITE" id="PS50835">
    <property type="entry name" value="IG_LIKE"/>
    <property type="match status" value="1"/>
</dbReference>
<gene>
    <name evidence="3" type="ORF">DPX16_0505</name>
</gene>
<reference evidence="3 4" key="1">
    <citation type="submission" date="2018-10" db="EMBL/GenBank/DDBJ databases">
        <title>Genome assembly for a Yunnan-Guizhou Plateau 3E fish, Anabarilius grahami (Regan), and its evolutionary and genetic applications.</title>
        <authorList>
            <person name="Jiang W."/>
        </authorList>
    </citation>
    <scope>NUCLEOTIDE SEQUENCE [LARGE SCALE GENOMIC DNA]</scope>
    <source>
        <strain evidence="3">AG-KIZ</strain>
        <tissue evidence="3">Muscle</tissue>
    </source>
</reference>
<keyword evidence="4" id="KW-1185">Reference proteome</keyword>
<feature type="region of interest" description="Disordered" evidence="1">
    <location>
        <begin position="415"/>
        <end position="438"/>
    </location>
</feature>
<dbReference type="AlphaFoldDB" id="A0A3N0YUA0"/>
<sequence>MLLKKKNFPDLKDCVFVADAVKSESVTEGESVSLNSSFTQIHRDEEINWKFGDILIAKVKKNKESKFYGENAEGRFRDRLKLDQTGSLTIINSRTTDSGLYTVISSERDTINTINLTVYAVNVSHVTLSWFKGNSVFSSIRVSDLSSRSDLLLHLECVDDSYSCVLNNPIRNQTQHLNNTQLCHTCAAGVFVADAVKSESVTEGESVSLNSSFTQIHRDEEINWKFGDILIAKVKKNNESKFFGENAEGRFRDRLKLDQTGSLTIINSRTTDSGLYTVSSNRDTINTINLTVYAHLPVPDISRDCSSSSSSSSSCSLVCSAVNVSHVTLSWYRGNSVFSNIRVSDLSISLSLPPEGEYQDKNTYSCVINNPIRNQTRHLNITQLCQPCAAGVLSTAAEEGKTQRHKAQVQLNMNNSTKSTDNKGQTQQRIKGRKGTSNRFMICTHQR</sequence>
<evidence type="ECO:0000313" key="4">
    <source>
        <dbReference type="Proteomes" id="UP000281406"/>
    </source>
</evidence>
<evidence type="ECO:0000313" key="3">
    <source>
        <dbReference type="EMBL" id="ROL49268.1"/>
    </source>
</evidence>
<dbReference type="InterPro" id="IPR036179">
    <property type="entry name" value="Ig-like_dom_sf"/>
</dbReference>
<proteinExistence type="predicted"/>
<dbReference type="SUPFAM" id="SSF48726">
    <property type="entry name" value="Immunoglobulin"/>
    <property type="match status" value="3"/>
</dbReference>
<dbReference type="InterPro" id="IPR007110">
    <property type="entry name" value="Ig-like_dom"/>
</dbReference>
<comment type="caution">
    <text evidence="3">The sequence shown here is derived from an EMBL/GenBank/DDBJ whole genome shotgun (WGS) entry which is preliminary data.</text>
</comment>
<evidence type="ECO:0000259" key="2">
    <source>
        <dbReference type="PROSITE" id="PS50835"/>
    </source>
</evidence>
<dbReference type="Proteomes" id="UP000281406">
    <property type="component" value="Unassembled WGS sequence"/>
</dbReference>
<accession>A0A3N0YUA0</accession>
<feature type="compositionally biased region" description="Polar residues" evidence="1">
    <location>
        <begin position="415"/>
        <end position="429"/>
    </location>
</feature>
<dbReference type="InterPro" id="IPR003599">
    <property type="entry name" value="Ig_sub"/>
</dbReference>
<organism evidence="3 4">
    <name type="scientific">Anabarilius grahami</name>
    <name type="common">Kanglang fish</name>
    <name type="synonym">Barilius grahami</name>
    <dbReference type="NCBI Taxonomy" id="495550"/>
    <lineage>
        <taxon>Eukaryota</taxon>
        <taxon>Metazoa</taxon>
        <taxon>Chordata</taxon>
        <taxon>Craniata</taxon>
        <taxon>Vertebrata</taxon>
        <taxon>Euteleostomi</taxon>
        <taxon>Actinopterygii</taxon>
        <taxon>Neopterygii</taxon>
        <taxon>Teleostei</taxon>
        <taxon>Ostariophysi</taxon>
        <taxon>Cypriniformes</taxon>
        <taxon>Xenocyprididae</taxon>
        <taxon>Xenocypridinae</taxon>
        <taxon>Xenocypridinae incertae sedis</taxon>
        <taxon>Anabarilius</taxon>
    </lineage>
</organism>
<dbReference type="PANTHER" id="PTHR21063:SF4">
    <property type="entry name" value="CD48 ANTIGEN-RELATED"/>
    <property type="match status" value="1"/>
</dbReference>
<dbReference type="PANTHER" id="PTHR21063">
    <property type="entry name" value="LFA-3"/>
    <property type="match status" value="1"/>
</dbReference>
<evidence type="ECO:0000256" key="1">
    <source>
        <dbReference type="SAM" id="MobiDB-lite"/>
    </source>
</evidence>
<dbReference type="InterPro" id="IPR013783">
    <property type="entry name" value="Ig-like_fold"/>
</dbReference>
<dbReference type="OrthoDB" id="8741746at2759"/>
<dbReference type="EMBL" id="RJVU01027125">
    <property type="protein sequence ID" value="ROL49268.1"/>
    <property type="molecule type" value="Genomic_DNA"/>
</dbReference>
<name>A0A3N0YUA0_ANAGA</name>
<dbReference type="SMART" id="SM00409">
    <property type="entry name" value="IG"/>
    <property type="match status" value="2"/>
</dbReference>
<dbReference type="Gene3D" id="2.60.40.10">
    <property type="entry name" value="Immunoglobulins"/>
    <property type="match status" value="3"/>
</dbReference>
<protein>
    <submittedName>
        <fullName evidence="3">CD48 antigen</fullName>
    </submittedName>
</protein>
<feature type="domain" description="Ig-like" evidence="2">
    <location>
        <begin position="299"/>
        <end position="382"/>
    </location>
</feature>